<evidence type="ECO:0000313" key="19">
    <source>
        <dbReference type="RefSeq" id="XP_070853813.1"/>
    </source>
</evidence>
<evidence type="ECO:0000259" key="17">
    <source>
        <dbReference type="Pfam" id="PF16953"/>
    </source>
</evidence>
<evidence type="ECO:0000256" key="7">
    <source>
        <dbReference type="ARBA" id="ARBA00022722"/>
    </source>
</evidence>
<keyword evidence="10" id="KW-0862">Zinc</keyword>
<reference evidence="19" key="1">
    <citation type="submission" date="2025-08" db="UniProtKB">
        <authorList>
            <consortium name="RefSeq"/>
        </authorList>
    </citation>
    <scope>IDENTIFICATION</scope>
</reference>
<keyword evidence="18" id="KW-1185">Reference proteome</keyword>
<evidence type="ECO:0000256" key="13">
    <source>
        <dbReference type="ARBA" id="ARBA00023128"/>
    </source>
</evidence>
<organism evidence="18 19">
    <name type="scientific">Drosophila suzukii</name>
    <name type="common">Spotted-wing drosophila fruit fly</name>
    <dbReference type="NCBI Taxonomy" id="28584"/>
    <lineage>
        <taxon>Eukaryota</taxon>
        <taxon>Metazoa</taxon>
        <taxon>Ecdysozoa</taxon>
        <taxon>Arthropoda</taxon>
        <taxon>Hexapoda</taxon>
        <taxon>Insecta</taxon>
        <taxon>Pterygota</taxon>
        <taxon>Neoptera</taxon>
        <taxon>Endopterygota</taxon>
        <taxon>Diptera</taxon>
        <taxon>Brachycera</taxon>
        <taxon>Muscomorpha</taxon>
        <taxon>Ephydroidea</taxon>
        <taxon>Drosophilidae</taxon>
        <taxon>Drosophila</taxon>
        <taxon>Sophophora</taxon>
    </lineage>
</organism>
<comment type="subcellular location">
    <subcellularLocation>
        <location evidence="3">Mitochondrion</location>
    </subcellularLocation>
</comment>
<evidence type="ECO:0000256" key="10">
    <source>
        <dbReference type="ARBA" id="ARBA00022833"/>
    </source>
</evidence>
<evidence type="ECO:0000256" key="3">
    <source>
        <dbReference type="ARBA" id="ARBA00004173"/>
    </source>
</evidence>
<keyword evidence="12" id="KW-0809">Transit peptide</keyword>
<evidence type="ECO:0000256" key="14">
    <source>
        <dbReference type="ARBA" id="ARBA00044536"/>
    </source>
</evidence>
<gene>
    <name evidence="19" type="primary">mldr</name>
</gene>
<keyword evidence="7" id="KW-0540">Nuclease</keyword>
<accession>A0ABM4TV21</accession>
<evidence type="ECO:0000256" key="2">
    <source>
        <dbReference type="ARBA" id="ARBA00001946"/>
    </source>
</evidence>
<evidence type="ECO:0000256" key="9">
    <source>
        <dbReference type="ARBA" id="ARBA00022801"/>
    </source>
</evidence>
<dbReference type="Proteomes" id="UP001652628">
    <property type="component" value="Chromosome X"/>
</dbReference>
<dbReference type="InterPro" id="IPR033495">
    <property type="entry name" value="MRPP3_PIN_dom"/>
</dbReference>
<dbReference type="EC" id="3.1.26.5" evidence="5"/>
<evidence type="ECO:0000256" key="15">
    <source>
        <dbReference type="ARBA" id="ARBA00044559"/>
    </source>
</evidence>
<protein>
    <recommendedName>
        <fullName evidence="14">Mitochondrial ribonuclease P catalytic subunit</fullName>
        <ecNumber evidence="5">3.1.26.5</ecNumber>
    </recommendedName>
    <alternativeName>
        <fullName evidence="15">Mitochondrial ribonuclease P protein 3</fullName>
    </alternativeName>
</protein>
<evidence type="ECO:0000256" key="4">
    <source>
        <dbReference type="ARBA" id="ARBA00007626"/>
    </source>
</evidence>
<keyword evidence="8" id="KW-0479">Metal-binding</keyword>
<comment type="catalytic activity">
    <reaction evidence="1">
        <text>Endonucleolytic cleavage of RNA, removing 5'-extranucleotides from tRNA precursor.</text>
        <dbReference type="EC" id="3.1.26.5"/>
    </reaction>
</comment>
<dbReference type="RefSeq" id="XP_070853813.1">
    <property type="nucleotide sequence ID" value="XM_070997712.1"/>
</dbReference>
<dbReference type="PANTHER" id="PTHR13547:SF1">
    <property type="entry name" value="MITOCHONDRIAL RIBONUCLEASE P CATALYTIC SUBUNIT"/>
    <property type="match status" value="1"/>
</dbReference>
<proteinExistence type="inferred from homology"/>
<evidence type="ECO:0000313" key="18">
    <source>
        <dbReference type="Proteomes" id="UP001652628"/>
    </source>
</evidence>
<dbReference type="Pfam" id="PF16953">
    <property type="entry name" value="PRORP"/>
    <property type="match status" value="1"/>
</dbReference>
<feature type="domain" description="PRORP" evidence="17">
    <location>
        <begin position="293"/>
        <end position="527"/>
    </location>
</feature>
<dbReference type="InterPro" id="IPR031595">
    <property type="entry name" value="PRORP_C"/>
</dbReference>
<dbReference type="CDD" id="cd18718">
    <property type="entry name" value="PIN_PRORP"/>
    <property type="match status" value="1"/>
</dbReference>
<comment type="similarity">
    <text evidence="4">Belongs to the PPR family. P subfamily.</text>
</comment>
<keyword evidence="6" id="KW-0819">tRNA processing</keyword>
<evidence type="ECO:0000256" key="1">
    <source>
        <dbReference type="ARBA" id="ARBA00000928"/>
    </source>
</evidence>
<keyword evidence="11" id="KW-0460">Magnesium</keyword>
<keyword evidence="9" id="KW-0378">Hydrolase</keyword>
<evidence type="ECO:0000256" key="16">
    <source>
        <dbReference type="SAM" id="MobiDB-lite"/>
    </source>
</evidence>
<evidence type="ECO:0000256" key="5">
    <source>
        <dbReference type="ARBA" id="ARBA00012179"/>
    </source>
</evidence>
<evidence type="ECO:0000256" key="11">
    <source>
        <dbReference type="ARBA" id="ARBA00022842"/>
    </source>
</evidence>
<keyword evidence="13" id="KW-0496">Mitochondrion</keyword>
<dbReference type="PANTHER" id="PTHR13547">
    <property type="match status" value="1"/>
</dbReference>
<dbReference type="GeneID" id="108019963"/>
<evidence type="ECO:0000256" key="12">
    <source>
        <dbReference type="ARBA" id="ARBA00022946"/>
    </source>
</evidence>
<dbReference type="Gene3D" id="3.40.50.11980">
    <property type="match status" value="1"/>
</dbReference>
<dbReference type="InterPro" id="IPR011990">
    <property type="entry name" value="TPR-like_helical_dom_sf"/>
</dbReference>
<sequence length="548" mass="62700">MYNLRLLRRIVPSAGHPHPRWMASQHKRRPQPGSLPPDRLEQLRSDLFEHRQELSAAEWIDVRQSLVDGYKHINGHNVDAVILGVCSGPRQLPLAKNYVEFLRSRGSQPNAATLGRLLRVYNAAYHERPLSEAERAEILLICRTLQAEHETLDASSCEHIIHGLVATEGDDWHGALPLLEMMKVTTSAPSVAAYSALAGKAFSVETEQAQEMAWRLLEEMATARKLPKCEVYLALLNRLANETTQLPAQLNRLLDFLERHEILVSQRVAERLQELAQQVPQLLEARATSLGPLGKCQSCQQHLQPVAISDEQFRRLSECFLERVLIRRDVFQRSTPEEVARFKKYVAKTAPYDCVIDGLNVAYSTGTKKSPQQLAKLVATVVRHFRDQDKRVLVLGREHMRNWSKQAMHYVQSNASLFLTSNLSHDDPFLLYATLRSGQDTDFFSRDLMRSHAFHLGPELKPVFRRWQQEHQFSLVTQTQTGRIIVKEPIRHRLNAHEVSGTWHVPYCEAYTQHPTESFEVPANWLCLKLKEPKETPTKSTKGKAERR</sequence>
<dbReference type="Gene3D" id="1.25.40.10">
    <property type="entry name" value="Tetratricopeptide repeat domain"/>
    <property type="match status" value="1"/>
</dbReference>
<evidence type="ECO:0000256" key="6">
    <source>
        <dbReference type="ARBA" id="ARBA00022694"/>
    </source>
</evidence>
<name>A0ABM4TV21_DROSZ</name>
<evidence type="ECO:0000256" key="8">
    <source>
        <dbReference type="ARBA" id="ARBA00022723"/>
    </source>
</evidence>
<comment type="cofactor">
    <cofactor evidence="2">
        <name>Mg(2+)</name>
        <dbReference type="ChEBI" id="CHEBI:18420"/>
    </cofactor>
</comment>
<feature type="region of interest" description="Disordered" evidence="16">
    <location>
        <begin position="17"/>
        <end position="37"/>
    </location>
</feature>